<keyword evidence="4 5" id="KW-0472">Membrane</keyword>
<reference evidence="6" key="1">
    <citation type="submission" date="2022-08" db="EMBL/GenBank/DDBJ databases">
        <title>Complete genome sequence of Mycoplasma molare type strain H 542.</title>
        <authorList>
            <person name="Spergser J."/>
        </authorList>
    </citation>
    <scope>NUCLEOTIDE SEQUENCE</scope>
    <source>
        <strain evidence="6">H 542</strain>
    </source>
</reference>
<keyword evidence="2 5" id="KW-0812">Transmembrane</keyword>
<gene>
    <name evidence="6" type="ORF">NX772_03340</name>
</gene>
<feature type="transmembrane region" description="Helical" evidence="5">
    <location>
        <begin position="250"/>
        <end position="276"/>
    </location>
</feature>
<evidence type="ECO:0000256" key="2">
    <source>
        <dbReference type="ARBA" id="ARBA00022692"/>
    </source>
</evidence>
<comment type="subcellular location">
    <subcellularLocation>
        <location evidence="1">Membrane</location>
        <topology evidence="1">Multi-pass membrane protein</topology>
    </subcellularLocation>
</comment>
<feature type="transmembrane region" description="Helical" evidence="5">
    <location>
        <begin position="101"/>
        <end position="125"/>
    </location>
</feature>
<dbReference type="EMBL" id="CP103423">
    <property type="protein sequence ID" value="UWD34104.1"/>
    <property type="molecule type" value="Genomic_DNA"/>
</dbReference>
<feature type="transmembrane region" description="Helical" evidence="5">
    <location>
        <begin position="15"/>
        <end position="40"/>
    </location>
</feature>
<evidence type="ECO:0000256" key="4">
    <source>
        <dbReference type="ARBA" id="ARBA00023136"/>
    </source>
</evidence>
<dbReference type="InterPro" id="IPR003689">
    <property type="entry name" value="ZIP"/>
</dbReference>
<evidence type="ECO:0000256" key="3">
    <source>
        <dbReference type="ARBA" id="ARBA00022989"/>
    </source>
</evidence>
<accession>A0ABY5TYJ2</accession>
<dbReference type="RefSeq" id="WP_027123127.1">
    <property type="nucleotide sequence ID" value="NZ_CP103423.1"/>
</dbReference>
<proteinExistence type="predicted"/>
<feature type="transmembrane region" description="Helical" evidence="5">
    <location>
        <begin position="192"/>
        <end position="211"/>
    </location>
</feature>
<feature type="transmembrane region" description="Helical" evidence="5">
    <location>
        <begin position="223"/>
        <end position="244"/>
    </location>
</feature>
<protein>
    <submittedName>
        <fullName evidence="6">ZIP family metal transporter</fullName>
    </submittedName>
</protein>
<feature type="transmembrane region" description="Helical" evidence="5">
    <location>
        <begin position="159"/>
        <end position="180"/>
    </location>
</feature>
<organism evidence="6 7">
    <name type="scientific">Mesomycoplasma molare</name>
    <dbReference type="NCBI Taxonomy" id="171288"/>
    <lineage>
        <taxon>Bacteria</taxon>
        <taxon>Bacillati</taxon>
        <taxon>Mycoplasmatota</taxon>
        <taxon>Mycoplasmoidales</taxon>
        <taxon>Metamycoplasmataceae</taxon>
        <taxon>Mesomycoplasma</taxon>
    </lineage>
</organism>
<feature type="transmembrane region" description="Helical" evidence="5">
    <location>
        <begin position="52"/>
        <end position="71"/>
    </location>
</feature>
<keyword evidence="7" id="KW-1185">Reference proteome</keyword>
<sequence length="313" mass="35354">MFPFKSQNFNGNIDLAILVNLIIYISILLVIPISIVLLIAKIKPTIKKSTNIYLYALSAGMLLIIGTVGFLRESYEVLERNIHEQAYLADFLEANELNEQFLVLLIVGSGSFIGISSIFVVRYFFVRFFGVSESHQNHDEHGHHDHIVNFADIDNPKSAWLAILLLLSHRTIDGFILGATVAKMSSGEPLNIGLIVTFNIHIIIEILIVYYRQVQYGQTIKKAVIYNLITTLLLVPIMTIGAFINRFLNSVWWLLPLINSSGGSILTFVVVIELTPEFIHLRNRTKKEWYLALIAFAIGIIMTLMLLAFHSHS</sequence>
<keyword evidence="3 5" id="KW-1133">Transmembrane helix</keyword>
<feature type="transmembrane region" description="Helical" evidence="5">
    <location>
        <begin position="288"/>
        <end position="309"/>
    </location>
</feature>
<dbReference type="Proteomes" id="UP001058364">
    <property type="component" value="Chromosome"/>
</dbReference>
<evidence type="ECO:0000256" key="1">
    <source>
        <dbReference type="ARBA" id="ARBA00004141"/>
    </source>
</evidence>
<name>A0ABY5TYJ2_9BACT</name>
<evidence type="ECO:0000256" key="5">
    <source>
        <dbReference type="SAM" id="Phobius"/>
    </source>
</evidence>
<evidence type="ECO:0000313" key="7">
    <source>
        <dbReference type="Proteomes" id="UP001058364"/>
    </source>
</evidence>
<evidence type="ECO:0000313" key="6">
    <source>
        <dbReference type="EMBL" id="UWD34104.1"/>
    </source>
</evidence>
<dbReference type="Pfam" id="PF02535">
    <property type="entry name" value="Zip"/>
    <property type="match status" value="1"/>
</dbReference>